<keyword evidence="1" id="KW-1133">Transmembrane helix</keyword>
<reference evidence="2 3" key="1">
    <citation type="journal article" date="2014" name="BMC Genomics">
        <title>Genome and secretome analysis of the hemibiotrophic fungal pathogen, Moniliophthora roreri, which causes frosty pod rot disease of cacao: mechanisms of the biotrophic and necrotrophic phases.</title>
        <authorList>
            <person name="Meinhardt L.W."/>
            <person name="Costa G.G.L."/>
            <person name="Thomazella D.P.T."/>
            <person name="Teixeira P.J.P.L."/>
            <person name="Carazzolle M.F."/>
            <person name="Schuster S.C."/>
            <person name="Carlson J.E."/>
            <person name="Guiltinan M.J."/>
            <person name="Mieczkowski P."/>
            <person name="Farmer A."/>
            <person name="Ramaraj T."/>
            <person name="Crozier J."/>
            <person name="Davis R.E."/>
            <person name="Shao J."/>
            <person name="Melnick R.L."/>
            <person name="Pereira G.A.G."/>
            <person name="Bailey B.A."/>
        </authorList>
    </citation>
    <scope>NUCLEOTIDE SEQUENCE [LARGE SCALE GENOMIC DNA]</scope>
    <source>
        <strain evidence="2 3">MCA 2997</strain>
    </source>
</reference>
<feature type="transmembrane region" description="Helical" evidence="1">
    <location>
        <begin position="6"/>
        <end position="26"/>
    </location>
</feature>
<dbReference type="KEGG" id="mrr:Moror_9772"/>
<keyword evidence="1" id="KW-0812">Transmembrane</keyword>
<dbReference type="HOGENOM" id="CLU_2513142_0_0_1"/>
<name>V2Y4M1_MONRO</name>
<organism evidence="2 3">
    <name type="scientific">Moniliophthora roreri (strain MCA 2997)</name>
    <name type="common">Cocoa frosty pod rot fungus</name>
    <name type="synonym">Crinipellis roreri</name>
    <dbReference type="NCBI Taxonomy" id="1381753"/>
    <lineage>
        <taxon>Eukaryota</taxon>
        <taxon>Fungi</taxon>
        <taxon>Dikarya</taxon>
        <taxon>Basidiomycota</taxon>
        <taxon>Agaricomycotina</taxon>
        <taxon>Agaricomycetes</taxon>
        <taxon>Agaricomycetidae</taxon>
        <taxon>Agaricales</taxon>
        <taxon>Marasmiineae</taxon>
        <taxon>Marasmiaceae</taxon>
        <taxon>Moniliophthora</taxon>
    </lineage>
</organism>
<comment type="caution">
    <text evidence="2">The sequence shown here is derived from an EMBL/GenBank/DDBJ whole genome shotgun (WGS) entry which is preliminary data.</text>
</comment>
<gene>
    <name evidence="2" type="ORF">Moror_9772</name>
</gene>
<keyword evidence="1" id="KW-0472">Membrane</keyword>
<dbReference type="Proteomes" id="UP000017559">
    <property type="component" value="Unassembled WGS sequence"/>
</dbReference>
<dbReference type="AlphaFoldDB" id="V2Y4M1"/>
<dbReference type="PROSITE" id="PS51257">
    <property type="entry name" value="PROKAR_LIPOPROTEIN"/>
    <property type="match status" value="1"/>
</dbReference>
<accession>V2Y4M1</accession>
<keyword evidence="3" id="KW-1185">Reference proteome</keyword>
<evidence type="ECO:0000313" key="3">
    <source>
        <dbReference type="Proteomes" id="UP000017559"/>
    </source>
</evidence>
<feature type="transmembrane region" description="Helical" evidence="1">
    <location>
        <begin position="64"/>
        <end position="82"/>
    </location>
</feature>
<dbReference type="EMBL" id="AWSO01000915">
    <property type="protein sequence ID" value="ESK86589.1"/>
    <property type="molecule type" value="Genomic_DNA"/>
</dbReference>
<proteinExistence type="predicted"/>
<sequence length="85" mass="9561">MICLKVAFGITIAVSCAIAISVFEYFREFVTDALRLIVEPWVLAKILLRSCARVRFVTTGCTRLYMYLLAIVDLMGLVFGSPDKH</sequence>
<evidence type="ECO:0000313" key="2">
    <source>
        <dbReference type="EMBL" id="ESK86589.1"/>
    </source>
</evidence>
<evidence type="ECO:0000256" key="1">
    <source>
        <dbReference type="SAM" id="Phobius"/>
    </source>
</evidence>
<protein>
    <submittedName>
        <fullName evidence="2">Uncharacterized protein</fullName>
    </submittedName>
</protein>